<dbReference type="SUPFAM" id="SSF51045">
    <property type="entry name" value="WW domain"/>
    <property type="match status" value="2"/>
</dbReference>
<feature type="compositionally biased region" description="Polar residues" evidence="5">
    <location>
        <begin position="454"/>
        <end position="466"/>
    </location>
</feature>
<evidence type="ECO:0000313" key="9">
    <source>
        <dbReference type="Proteomes" id="UP000796761"/>
    </source>
</evidence>
<feature type="domain" description="PH" evidence="6">
    <location>
        <begin position="163"/>
        <end position="282"/>
    </location>
</feature>
<evidence type="ECO:0000256" key="5">
    <source>
        <dbReference type="SAM" id="MobiDB-lite"/>
    </source>
</evidence>
<dbReference type="FunFam" id="2.30.29.30:FF:000103">
    <property type="entry name" value="Pleckstrin homology domain-containing family A member 4"/>
    <property type="match status" value="1"/>
</dbReference>
<dbReference type="GO" id="GO:0090136">
    <property type="term" value="P:epithelial cell-cell adhesion"/>
    <property type="evidence" value="ECO:0007669"/>
    <property type="project" value="TreeGrafter"/>
</dbReference>
<feature type="domain" description="WW" evidence="7">
    <location>
        <begin position="8"/>
        <end position="41"/>
    </location>
</feature>
<dbReference type="GO" id="GO:0046930">
    <property type="term" value="C:pore complex"/>
    <property type="evidence" value="ECO:0007669"/>
    <property type="project" value="TreeGrafter"/>
</dbReference>
<dbReference type="InterPro" id="IPR011993">
    <property type="entry name" value="PH-like_dom_sf"/>
</dbReference>
<evidence type="ECO:0008006" key="10">
    <source>
        <dbReference type="Google" id="ProtNLM"/>
    </source>
</evidence>
<protein>
    <recommendedName>
        <fullName evidence="10">Pleckstrin homology domain containing A7</fullName>
    </recommendedName>
</protein>
<evidence type="ECO:0000256" key="4">
    <source>
        <dbReference type="SAM" id="Coils"/>
    </source>
</evidence>
<evidence type="ECO:0000256" key="3">
    <source>
        <dbReference type="ARBA" id="ARBA00022553"/>
    </source>
</evidence>
<feature type="compositionally biased region" description="Basic and acidic residues" evidence="5">
    <location>
        <begin position="594"/>
        <end position="609"/>
    </location>
</feature>
<comment type="caution">
    <text evidence="8">The sequence shown here is derived from an EMBL/GenBank/DDBJ whole genome shotgun (WGS) entry which is preliminary data.</text>
</comment>
<sequence>MAAAVGRDTLPEHWSYGVCRDGRVFFIDDLTRSTTWLHPRTGEPVNSGHMIRSDLPRGWEEGFSEEGASYFIDHNQQTTSFRHPVTGQVSPENIEFILREEQNSSMSNQQINQRPSSMVSETSTAVTTSAVDTKHGSKVVKTGNKVHSFGKREQAIRRNLNVPVIVRGWLHKQDSSGMRLWKRRWFVLADYCLFYYKDSREESVLGSIPLPSYVISPVGPEDRINRKFSFKAVHTGMRAYIYNKNSVIGSQAEHTGMRTYYFSADTQEDMNAWIRAMNQAALMQTRSSLKRETEKVDQQAVPQVNHVDACKECVKAEITDTKESYQKSAEMLGYDKREEIRREKEEEERYIHRKGTLETKKGKAKHALTEADSLFPDLTNVNASWSQVAQPQPAEKNGTLPNSLSMSAGLVEQNGTGSYKRGFVPRTNPDKQFQRKSNMAQVEHWVKVQKGDTKSLTSDQTLTRQGPNPPFPENYHTLPKNTRQPSGSSPPPNRNLPSDYKYAQDRVSHLKMSQEERKANKDGTVWQLYEWQQRQQFKHGSPTAPLYVGSSDFIDRAKSKSSLDVPRSISVPPSPSDIPPPGPPKNFLPRRPHTPAERLTVKPSDERQTVDVPFTGSPRKIRNRAVKSSTHLDRRSMPAMGYMTHTVSAPSLHGKSADDTYIQLKKDLEYLDLKVTGRDTLKERSTKPVKIAESDIDVKLSVFCEQDRILQDLEDKLRALKENKDQLESVLEVLHRQMDQYKDQPQHADKISYQQRLLQEDLIHIRAEISKVSTEMENAWNEYLKLEKDVSQLKNALQEQMNSSMVSQEKTQIQKDLWRIEDVTAGLSANKANYKTIVDSIKNPERKTVPSFSQSSVPSLPASLATVESKLSVPQSPPRSPVKSPLEVRLYPQPYFQTRTQHQAQQLKKIEPPLQSPVKLKPKVEDEAPPRPPLPQLYSPEDQPPAVPPLPREATVIRHTSVRGLKRQSDERKRDRELGQYVNGDYRVELRSYMSEPELAMLGGDLSHPSSALISPDSGYQTLPTRGLSGSTSRLHQSSTISSFATLRRDRSKERPKSALERLYSGDHQRGKMSAEEQLERMKRHQKALVRERKRTLSQGERQPVSSRSFIRPVSADVGSWKREQEFDLQLLERAIRGDDKDENEWLKVQPVAVTETDLEPQDYDLDISRELSKPEKVVIPERYVELEPEEPLSTEELAARQRKAEKIKNILTKSSMHNLQPTVAQDKHNSIDLDSQLQEQERIITISYALASEASQRSKEVAAAVGLQMDTVINAVTKVKNFSSALPTLASIDKIIVKSSSTSQNNADIGILQLMQHHVIHM</sequence>
<dbReference type="Pfam" id="PF00169">
    <property type="entry name" value="PH"/>
    <property type="match status" value="1"/>
</dbReference>
<dbReference type="InterPro" id="IPR057971">
    <property type="entry name" value="PKHA4-7_TBCA"/>
</dbReference>
<dbReference type="Gene3D" id="2.30.29.30">
    <property type="entry name" value="Pleckstrin-homology domain (PH domain)/Phosphotyrosine-binding domain (PTB)"/>
    <property type="match status" value="1"/>
</dbReference>
<dbReference type="InterPro" id="IPR001202">
    <property type="entry name" value="WW_dom"/>
</dbReference>
<feature type="coiled-coil region" evidence="4">
    <location>
        <begin position="710"/>
        <end position="744"/>
    </location>
</feature>
<dbReference type="PANTHER" id="PTHR12752">
    <property type="entry name" value="PHOSPHOINOSITOL 3-PHOSPHATE-BINDING PROTEIN"/>
    <property type="match status" value="1"/>
</dbReference>
<feature type="compositionally biased region" description="Polar residues" evidence="5">
    <location>
        <begin position="1026"/>
        <end position="1045"/>
    </location>
</feature>
<dbReference type="PROSITE" id="PS50020">
    <property type="entry name" value="WW_DOMAIN_2"/>
    <property type="match status" value="2"/>
</dbReference>
<keyword evidence="4" id="KW-0175">Coiled coil</keyword>
<dbReference type="InterPro" id="IPR036020">
    <property type="entry name" value="WW_dom_sf"/>
</dbReference>
<dbReference type="GO" id="GO:0044331">
    <property type="term" value="P:cell-cell adhesion mediated by cadherin"/>
    <property type="evidence" value="ECO:0007669"/>
    <property type="project" value="TreeGrafter"/>
</dbReference>
<feature type="region of interest" description="Disordered" evidence="5">
    <location>
        <begin position="1026"/>
        <end position="1059"/>
    </location>
</feature>
<feature type="region of interest" description="Disordered" evidence="5">
    <location>
        <begin position="558"/>
        <end position="617"/>
    </location>
</feature>
<dbReference type="EMBL" id="SWJQ01000150">
    <property type="protein sequence ID" value="TRZ20407.1"/>
    <property type="molecule type" value="Genomic_DNA"/>
</dbReference>
<dbReference type="InterPro" id="IPR001849">
    <property type="entry name" value="PH_domain"/>
</dbReference>
<dbReference type="Proteomes" id="UP000796761">
    <property type="component" value="Unassembled WGS sequence"/>
</dbReference>
<dbReference type="GO" id="GO:0045218">
    <property type="term" value="P:zonula adherens maintenance"/>
    <property type="evidence" value="ECO:0007669"/>
    <property type="project" value="TreeGrafter"/>
</dbReference>
<proteinExistence type="predicted"/>
<organism evidence="8 9">
    <name type="scientific">Zosterops borbonicus</name>
    <dbReference type="NCBI Taxonomy" id="364589"/>
    <lineage>
        <taxon>Eukaryota</taxon>
        <taxon>Metazoa</taxon>
        <taxon>Chordata</taxon>
        <taxon>Craniata</taxon>
        <taxon>Vertebrata</taxon>
        <taxon>Euteleostomi</taxon>
        <taxon>Archelosauria</taxon>
        <taxon>Archosauria</taxon>
        <taxon>Dinosauria</taxon>
        <taxon>Saurischia</taxon>
        <taxon>Theropoda</taxon>
        <taxon>Coelurosauria</taxon>
        <taxon>Aves</taxon>
        <taxon>Neognathae</taxon>
        <taxon>Neoaves</taxon>
        <taxon>Telluraves</taxon>
        <taxon>Australaves</taxon>
        <taxon>Passeriformes</taxon>
        <taxon>Sylvioidea</taxon>
        <taxon>Zosteropidae</taxon>
        <taxon>Zosterops</taxon>
    </lineage>
</organism>
<name>A0A8K1GLX7_9PASS</name>
<dbReference type="PROSITE" id="PS01159">
    <property type="entry name" value="WW_DOMAIN_1"/>
    <property type="match status" value="1"/>
</dbReference>
<dbReference type="GO" id="GO:0005915">
    <property type="term" value="C:zonula adherens"/>
    <property type="evidence" value="ECO:0007669"/>
    <property type="project" value="TreeGrafter"/>
</dbReference>
<evidence type="ECO:0000313" key="8">
    <source>
        <dbReference type="EMBL" id="TRZ20407.1"/>
    </source>
</evidence>
<dbReference type="OrthoDB" id="43122at2759"/>
<feature type="region of interest" description="Disordered" evidence="5">
    <location>
        <begin position="899"/>
        <end position="950"/>
    </location>
</feature>
<accession>A0A8K1GLX7</accession>
<feature type="region of interest" description="Disordered" evidence="5">
    <location>
        <begin position="416"/>
        <end position="499"/>
    </location>
</feature>
<evidence type="ECO:0000259" key="7">
    <source>
        <dbReference type="PROSITE" id="PS50020"/>
    </source>
</evidence>
<evidence type="ECO:0000259" key="6">
    <source>
        <dbReference type="PROSITE" id="PS50003"/>
    </source>
</evidence>
<evidence type="ECO:0000256" key="1">
    <source>
        <dbReference type="ARBA" id="ARBA00004496"/>
    </source>
</evidence>
<keyword evidence="9" id="KW-1185">Reference proteome</keyword>
<gene>
    <name evidence="8" type="ORF">HGM15179_006735</name>
</gene>
<feature type="compositionally biased region" description="Basic and acidic residues" evidence="5">
    <location>
        <begin position="1047"/>
        <end position="1059"/>
    </location>
</feature>
<reference evidence="8" key="1">
    <citation type="submission" date="2019-04" db="EMBL/GenBank/DDBJ databases">
        <title>Genome assembly of Zosterops borbonicus 15179.</title>
        <authorList>
            <person name="Leroy T."/>
            <person name="Anselmetti Y."/>
            <person name="Tilak M.-K."/>
            <person name="Nabholz B."/>
        </authorList>
    </citation>
    <scope>NUCLEOTIDE SEQUENCE</scope>
    <source>
        <strain evidence="8">HGM_15179</strain>
        <tissue evidence="8">Muscle</tissue>
    </source>
</reference>
<dbReference type="GO" id="GO:0046931">
    <property type="term" value="P:pore complex assembly"/>
    <property type="evidence" value="ECO:0007669"/>
    <property type="project" value="TreeGrafter"/>
</dbReference>
<feature type="compositionally biased region" description="Basic and acidic residues" evidence="5">
    <location>
        <begin position="444"/>
        <end position="453"/>
    </location>
</feature>
<dbReference type="SMART" id="SM00456">
    <property type="entry name" value="WW"/>
    <property type="match status" value="2"/>
</dbReference>
<keyword evidence="3" id="KW-0597">Phosphoprotein</keyword>
<feature type="compositionally biased region" description="Pro residues" evidence="5">
    <location>
        <begin position="572"/>
        <end position="586"/>
    </location>
</feature>
<dbReference type="PANTHER" id="PTHR12752:SF4">
    <property type="entry name" value="PLECKSTRIN HOMOLOGY DOMAIN-CONTAINING FAMILY A MEMBER 7"/>
    <property type="match status" value="1"/>
</dbReference>
<dbReference type="SUPFAM" id="SSF50729">
    <property type="entry name" value="PH domain-like"/>
    <property type="match status" value="1"/>
</dbReference>
<dbReference type="CDD" id="cd00201">
    <property type="entry name" value="WW"/>
    <property type="match status" value="2"/>
</dbReference>
<comment type="subcellular location">
    <subcellularLocation>
        <location evidence="1">Cytoplasm</location>
    </subcellularLocation>
</comment>
<evidence type="ECO:0000256" key="2">
    <source>
        <dbReference type="ARBA" id="ARBA00022490"/>
    </source>
</evidence>
<keyword evidence="2" id="KW-0963">Cytoplasm</keyword>
<dbReference type="InterPro" id="IPR040392">
    <property type="entry name" value="PKHA4-7_PH"/>
</dbReference>
<feature type="domain" description="WW" evidence="7">
    <location>
        <begin position="53"/>
        <end position="86"/>
    </location>
</feature>
<dbReference type="SMART" id="SM00233">
    <property type="entry name" value="PH"/>
    <property type="match status" value="1"/>
</dbReference>
<dbReference type="Gene3D" id="2.20.70.10">
    <property type="match status" value="2"/>
</dbReference>
<dbReference type="GO" id="GO:0005737">
    <property type="term" value="C:cytoplasm"/>
    <property type="evidence" value="ECO:0007669"/>
    <property type="project" value="UniProtKB-SubCell"/>
</dbReference>
<dbReference type="CDD" id="cd13248">
    <property type="entry name" value="PH_PEPP1_2_3"/>
    <property type="match status" value="1"/>
</dbReference>
<dbReference type="PROSITE" id="PS50003">
    <property type="entry name" value="PH_DOMAIN"/>
    <property type="match status" value="1"/>
</dbReference>
<dbReference type="Pfam" id="PF25541">
    <property type="entry name" value="TBCA_PH"/>
    <property type="match status" value="1"/>
</dbReference>